<keyword evidence="2" id="KW-1185">Reference proteome</keyword>
<dbReference type="EMBL" id="CP056041">
    <property type="protein sequence ID" value="QKZ16039.1"/>
    <property type="molecule type" value="Genomic_DNA"/>
</dbReference>
<sequence length="80" mass="8553">MREVDQVHDPAVLPGHLDQRFGRADGRIGGFARHGGLGEELGAEVFHGDLVVLADQAFGPLTAGFLPLEGDFLESRLGDE</sequence>
<organism evidence="1 2">
    <name type="scientific">Streptomyces chartreusis</name>
    <dbReference type="NCBI Taxonomy" id="1969"/>
    <lineage>
        <taxon>Bacteria</taxon>
        <taxon>Bacillati</taxon>
        <taxon>Actinomycetota</taxon>
        <taxon>Actinomycetes</taxon>
        <taxon>Kitasatosporales</taxon>
        <taxon>Streptomycetaceae</taxon>
        <taxon>Streptomyces</taxon>
    </lineage>
</organism>
<evidence type="ECO:0000313" key="1">
    <source>
        <dbReference type="EMBL" id="QKZ16039.1"/>
    </source>
</evidence>
<reference evidence="1 2" key="1">
    <citation type="submission" date="2020-06" db="EMBL/GenBank/DDBJ databases">
        <title>Genome mining for natural products.</title>
        <authorList>
            <person name="Zhang B."/>
            <person name="Shi J."/>
            <person name="Ge H."/>
        </authorList>
    </citation>
    <scope>NUCLEOTIDE SEQUENCE [LARGE SCALE GENOMIC DNA]</scope>
    <source>
        <strain evidence="1 2">NA02069</strain>
    </source>
</reference>
<evidence type="ECO:0000313" key="2">
    <source>
        <dbReference type="Proteomes" id="UP000509418"/>
    </source>
</evidence>
<protein>
    <submittedName>
        <fullName evidence="1">Uncharacterized protein</fullName>
    </submittedName>
</protein>
<name>A0A7I0NSJ6_STRCX</name>
<dbReference type="Proteomes" id="UP000509418">
    <property type="component" value="Chromosome"/>
</dbReference>
<proteinExistence type="predicted"/>
<dbReference type="AlphaFoldDB" id="A0A7I0NSJ6"/>
<accession>A0A7I0NSJ6</accession>
<gene>
    <name evidence="1" type="ORF">HUT05_00720</name>
</gene>